<dbReference type="RefSeq" id="WP_356499951.1">
    <property type="nucleotide sequence ID" value="NZ_JBEXEF010000215.1"/>
</dbReference>
<evidence type="ECO:0000313" key="3">
    <source>
        <dbReference type="Proteomes" id="UP001550044"/>
    </source>
</evidence>
<protein>
    <submittedName>
        <fullName evidence="2">DUF5819 family protein</fullName>
    </submittedName>
</protein>
<evidence type="ECO:0000313" key="2">
    <source>
        <dbReference type="EMBL" id="MET8434969.1"/>
    </source>
</evidence>
<organism evidence="2 3">
    <name type="scientific">Streptomyces sp. 900116325</name>
    <dbReference type="NCBI Taxonomy" id="3154295"/>
    <lineage>
        <taxon>Bacteria</taxon>
        <taxon>Bacillati</taxon>
        <taxon>Actinomycetota</taxon>
        <taxon>Actinomycetes</taxon>
        <taxon>Kitasatosporales</taxon>
        <taxon>Streptomycetaceae</taxon>
        <taxon>Streptomyces</taxon>
    </lineage>
</organism>
<dbReference type="EMBL" id="JBEXIP010000014">
    <property type="protein sequence ID" value="MET8434969.1"/>
    <property type="molecule type" value="Genomic_DNA"/>
</dbReference>
<evidence type="ECO:0000256" key="1">
    <source>
        <dbReference type="SAM" id="MobiDB-lite"/>
    </source>
</evidence>
<feature type="compositionally biased region" description="Basic and acidic residues" evidence="1">
    <location>
        <begin position="182"/>
        <end position="194"/>
    </location>
</feature>
<sequence>MTRRAVLLVGAALLGLHFLLAAFSQSPYTPMKLRYYDKVSGYLDPYFAQNWMLFAPDPLADDRGILARAKCADGRVTEYYDVTSPYIHAAQGSRFFPSRMSRLVGSSLQSLYNSDPLLDRLRKSEKEKKKPVLPLMPYEKSSREDAVRFLSRYSMTQMPQACGGDPRSIQIRMYVRELPPWSRRDDPSAKDRISVQDYGWQKAGDLR</sequence>
<keyword evidence="3" id="KW-1185">Reference proteome</keyword>
<accession>A0ABV2UD36</accession>
<reference evidence="2 3" key="1">
    <citation type="submission" date="2024-06" db="EMBL/GenBank/DDBJ databases">
        <title>The Natural Products Discovery Center: Release of the First 8490 Sequenced Strains for Exploring Actinobacteria Biosynthetic Diversity.</title>
        <authorList>
            <person name="Kalkreuter E."/>
            <person name="Kautsar S.A."/>
            <person name="Yang D."/>
            <person name="Bader C.D."/>
            <person name="Teijaro C.N."/>
            <person name="Fluegel L."/>
            <person name="Davis C.M."/>
            <person name="Simpson J.R."/>
            <person name="Lauterbach L."/>
            <person name="Steele A.D."/>
            <person name="Gui C."/>
            <person name="Meng S."/>
            <person name="Li G."/>
            <person name="Viehrig K."/>
            <person name="Ye F."/>
            <person name="Su P."/>
            <person name="Kiefer A.F."/>
            <person name="Nichols A."/>
            <person name="Cepeda A.J."/>
            <person name="Yan W."/>
            <person name="Fan B."/>
            <person name="Jiang Y."/>
            <person name="Adhikari A."/>
            <person name="Zheng C.-J."/>
            <person name="Schuster L."/>
            <person name="Cowan T.M."/>
            <person name="Smanski M.J."/>
            <person name="Chevrette M.G."/>
            <person name="De Carvalho L.P.S."/>
            <person name="Shen B."/>
        </authorList>
    </citation>
    <scope>NUCLEOTIDE SEQUENCE [LARGE SCALE GENOMIC DNA]</scope>
    <source>
        <strain evidence="2 3">NPDC005137</strain>
    </source>
</reference>
<comment type="caution">
    <text evidence="2">The sequence shown here is derived from an EMBL/GenBank/DDBJ whole genome shotgun (WGS) entry which is preliminary data.</text>
</comment>
<gene>
    <name evidence="2" type="ORF">ABZV61_19640</name>
</gene>
<feature type="region of interest" description="Disordered" evidence="1">
    <location>
        <begin position="180"/>
        <end position="207"/>
    </location>
</feature>
<proteinExistence type="predicted"/>
<dbReference type="Proteomes" id="UP001550044">
    <property type="component" value="Unassembled WGS sequence"/>
</dbReference>
<dbReference type="InterPro" id="IPR043857">
    <property type="entry name" value="DUF5819"/>
</dbReference>
<name>A0ABV2UD36_9ACTN</name>
<dbReference type="Pfam" id="PF19136">
    <property type="entry name" value="DUF5819"/>
    <property type="match status" value="1"/>
</dbReference>